<organism evidence="4">
    <name type="scientific">Melampsora larici-populina (strain 98AG31 / pathotype 3-4-7)</name>
    <name type="common">Poplar leaf rust fungus</name>
    <dbReference type="NCBI Taxonomy" id="747676"/>
    <lineage>
        <taxon>Eukaryota</taxon>
        <taxon>Fungi</taxon>
        <taxon>Dikarya</taxon>
        <taxon>Basidiomycota</taxon>
        <taxon>Pucciniomycotina</taxon>
        <taxon>Pucciniomycetes</taxon>
        <taxon>Pucciniales</taxon>
        <taxon>Melampsoraceae</taxon>
        <taxon>Melampsora</taxon>
    </lineage>
</organism>
<feature type="compositionally biased region" description="Basic and acidic residues" evidence="2">
    <location>
        <begin position="67"/>
        <end position="81"/>
    </location>
</feature>
<name>F4S5H6_MELLP</name>
<feature type="region of interest" description="Disordered" evidence="2">
    <location>
        <begin position="249"/>
        <end position="359"/>
    </location>
</feature>
<feature type="compositionally biased region" description="Basic and acidic residues" evidence="2">
    <location>
        <begin position="300"/>
        <end position="313"/>
    </location>
</feature>
<evidence type="ECO:0000256" key="2">
    <source>
        <dbReference type="SAM" id="MobiDB-lite"/>
    </source>
</evidence>
<proteinExistence type="predicted"/>
<dbReference type="EMBL" id="GL883151">
    <property type="protein sequence ID" value="EGG00028.1"/>
    <property type="molecule type" value="Genomic_DNA"/>
</dbReference>
<feature type="compositionally biased region" description="Basic and acidic residues" evidence="2">
    <location>
        <begin position="24"/>
        <end position="33"/>
    </location>
</feature>
<accession>F4S5H6</accession>
<evidence type="ECO:0000313" key="3">
    <source>
        <dbReference type="EMBL" id="EGG00028.1"/>
    </source>
</evidence>
<feature type="region of interest" description="Disordered" evidence="2">
    <location>
        <begin position="1"/>
        <end position="81"/>
    </location>
</feature>
<feature type="compositionally biased region" description="Basic and acidic residues" evidence="2">
    <location>
        <begin position="326"/>
        <end position="335"/>
    </location>
</feature>
<feature type="region of interest" description="Disordered" evidence="2">
    <location>
        <begin position="485"/>
        <end position="506"/>
    </location>
</feature>
<feature type="coiled-coil region" evidence="1">
    <location>
        <begin position="393"/>
        <end position="427"/>
    </location>
</feature>
<dbReference type="AlphaFoldDB" id="F4S5H6"/>
<dbReference type="RefSeq" id="XP_007416626.1">
    <property type="nucleotide sequence ID" value="XM_007416564.1"/>
</dbReference>
<protein>
    <submittedName>
        <fullName evidence="3">Uncharacterized protein</fullName>
    </submittedName>
</protein>
<feature type="compositionally biased region" description="Basic and acidic residues" evidence="2">
    <location>
        <begin position="1"/>
        <end position="11"/>
    </location>
</feature>
<gene>
    <name evidence="3" type="ORF">MELLADRAFT_93855</name>
</gene>
<keyword evidence="4" id="KW-1185">Reference proteome</keyword>
<dbReference type="Proteomes" id="UP000001072">
    <property type="component" value="Unassembled WGS sequence"/>
</dbReference>
<sequence>MSHNPDPESNVRKLRTRSSALRSQTHDQPHDQAQETSTVNSEQSAKKTSRKRKPSSSSVQDFLRGSEQLDRPKEPRSIKLRLGDKVNRDELLGLLDQQVTTKRTRLPNRTLPKRPKRETKKKIHNEATNSKQAGLKKFDTSSGVDADGFSRYRNEELVAMLRDVGLDMAGKDREILIQNCKYYEDLLLPPSALPNTHAIIAESTHNEIAVSPGYQFNLESTHDDIDSSPGYQFDFHVSKPKANPIIASTSTLPSIKRGTLRFPRPPPTQLFPQESSLNRKGKGKQKLVEESESDWIPENENGKDIETEDKNMDRSNSNELPNSPEPMDKSSENKTNKSKSTSAFQPTSILEEEVGEDSEVESVRFDKQSSNIDPQADLYLKLKRTVEQNTQNIIKLTDLLSKANVRIEDLTEELNTLADVLKRQVCDGTKNRSKDSKIRGGRTSARIRFHVETLFGQKLDVIPPPATSSEKEAWDYERDIGSIEIDPTFHSDDNEDGPGHPDASSQQLSIMRQMLKAAGISSFRPDLGQAPTSSENRWLWDIAFKIFLKLVEVGEYTGILLDADNRDYIKNL</sequence>
<dbReference type="GeneID" id="18936712"/>
<feature type="compositionally biased region" description="Polar residues" evidence="2">
    <location>
        <begin position="34"/>
        <end position="43"/>
    </location>
</feature>
<dbReference type="InParanoid" id="F4S5H6"/>
<dbReference type="KEGG" id="mlr:MELLADRAFT_93855"/>
<dbReference type="OrthoDB" id="2507381at2759"/>
<reference evidence="4" key="1">
    <citation type="journal article" date="2011" name="Proc. Natl. Acad. Sci. U.S.A.">
        <title>Obligate biotrophy features unraveled by the genomic analysis of rust fungi.</title>
        <authorList>
            <person name="Duplessis S."/>
            <person name="Cuomo C.A."/>
            <person name="Lin Y.-C."/>
            <person name="Aerts A."/>
            <person name="Tisserant E."/>
            <person name="Veneault-Fourrey C."/>
            <person name="Joly D.L."/>
            <person name="Hacquard S."/>
            <person name="Amselem J."/>
            <person name="Cantarel B.L."/>
            <person name="Chiu R."/>
            <person name="Coutinho P.M."/>
            <person name="Feau N."/>
            <person name="Field M."/>
            <person name="Frey P."/>
            <person name="Gelhaye E."/>
            <person name="Goldberg J."/>
            <person name="Grabherr M.G."/>
            <person name="Kodira C.D."/>
            <person name="Kohler A."/>
            <person name="Kuees U."/>
            <person name="Lindquist E.A."/>
            <person name="Lucas S.M."/>
            <person name="Mago R."/>
            <person name="Mauceli E."/>
            <person name="Morin E."/>
            <person name="Murat C."/>
            <person name="Pangilinan J.L."/>
            <person name="Park R."/>
            <person name="Pearson M."/>
            <person name="Quesneville H."/>
            <person name="Rouhier N."/>
            <person name="Sakthikumar S."/>
            <person name="Salamov A.A."/>
            <person name="Schmutz J."/>
            <person name="Selles B."/>
            <person name="Shapiro H."/>
            <person name="Tanguay P."/>
            <person name="Tuskan G.A."/>
            <person name="Henrissat B."/>
            <person name="Van de Peer Y."/>
            <person name="Rouze P."/>
            <person name="Ellis J.G."/>
            <person name="Dodds P.N."/>
            <person name="Schein J.E."/>
            <person name="Zhong S."/>
            <person name="Hamelin R.C."/>
            <person name="Grigoriev I.V."/>
            <person name="Szabo L.J."/>
            <person name="Martin F."/>
        </authorList>
    </citation>
    <scope>NUCLEOTIDE SEQUENCE [LARGE SCALE GENOMIC DNA]</scope>
    <source>
        <strain evidence="4">98AG31 / pathotype 3-4-7</strain>
    </source>
</reference>
<evidence type="ECO:0000256" key="1">
    <source>
        <dbReference type="SAM" id="Coils"/>
    </source>
</evidence>
<dbReference type="HOGENOM" id="CLU_476561_0_0_1"/>
<feature type="compositionally biased region" description="Basic residues" evidence="2">
    <location>
        <begin position="102"/>
        <end position="123"/>
    </location>
</feature>
<feature type="compositionally biased region" description="Acidic residues" evidence="2">
    <location>
        <begin position="350"/>
        <end position="359"/>
    </location>
</feature>
<evidence type="ECO:0000313" key="4">
    <source>
        <dbReference type="Proteomes" id="UP000001072"/>
    </source>
</evidence>
<dbReference type="VEuPathDB" id="FungiDB:MELLADRAFT_93855"/>
<keyword evidence="1" id="KW-0175">Coiled coil</keyword>
<feature type="region of interest" description="Disordered" evidence="2">
    <location>
        <begin position="98"/>
        <end position="142"/>
    </location>
</feature>